<feature type="compositionally biased region" description="Polar residues" evidence="1">
    <location>
        <begin position="238"/>
        <end position="251"/>
    </location>
</feature>
<keyword evidence="2" id="KW-1185">Reference proteome</keyword>
<dbReference type="Proteomes" id="UP000050795">
    <property type="component" value="Unassembled WGS sequence"/>
</dbReference>
<dbReference type="PANTHER" id="PTHR43028:SF3">
    <property type="entry name" value="INOSITOL POLYPHOSPHATE 1-PHOSPHATASE"/>
    <property type="match status" value="1"/>
</dbReference>
<name>A0AA85JNT7_TRIRE</name>
<feature type="region of interest" description="Disordered" evidence="1">
    <location>
        <begin position="201"/>
        <end position="251"/>
    </location>
</feature>
<proteinExistence type="predicted"/>
<feature type="compositionally biased region" description="Low complexity" evidence="1">
    <location>
        <begin position="203"/>
        <end position="222"/>
    </location>
</feature>
<protein>
    <recommendedName>
        <fullName evidence="4">Inositol polyphosphate 1-phosphatase</fullName>
    </recommendedName>
</protein>
<feature type="compositionally biased region" description="Pro residues" evidence="1">
    <location>
        <begin position="223"/>
        <end position="234"/>
    </location>
</feature>
<sequence>MPNLARQDPLCVQLLKSLILCSEKAAVIARLIKKQTNLFQSLIQVKDSSEANLRFSIDVKTLADVLIQEVIKYDLNLLFPGFGESVFGEENNRFSSNSGKSVTIQLTTKENLVNLLVDVFGNNEEFANELSEICFQPLEWFKTQLPVCKIWEHLIESCNNCFNGQQLNERFNDPGTFGVWIDPIDSTADYAQGRFDKIQASITPPTTVSPTTTTNPPNSSSSSPPPPPPPPSSVPPSQSAHIASSPVTQSATDAEHLNQINHFFENPTSLIRFYRGGLINVTILIGLFDRCTGVPLIGVINQPFYLIDLSESEVDTFPNYGRIFWGIHVMNLETNSLIINSRSNNCCSQALMNSPPGNLQYPRHLRFPDNFFDVLCPDRVFSEGKPILKLACSSVEFSRLTNLFHDYRDENLELVNVVLLSSSGAGFKQLCVILDEVDAFILMEPNTFVWDTCGPHTIISSLGGGIIQLKSALESVKASIQSMPNHLDSVRQIILNNLFKFQITYNKITKSTDEIQTVNSSNLSKCCNRQGLLVYRNPMLASQILVHIALNQK</sequence>
<dbReference type="Gene3D" id="3.40.190.80">
    <property type="match status" value="1"/>
</dbReference>
<reference evidence="2" key="1">
    <citation type="submission" date="2022-06" db="EMBL/GenBank/DDBJ databases">
        <authorList>
            <person name="Berger JAMES D."/>
            <person name="Berger JAMES D."/>
        </authorList>
    </citation>
    <scope>NUCLEOTIDE SEQUENCE [LARGE SCALE GENOMIC DNA]</scope>
</reference>
<dbReference type="Gene3D" id="3.30.540.10">
    <property type="entry name" value="Fructose-1,6-Bisphosphatase, subunit A, domain 1"/>
    <property type="match status" value="1"/>
</dbReference>
<dbReference type="SUPFAM" id="SSF56655">
    <property type="entry name" value="Carbohydrate phosphatase"/>
    <property type="match status" value="2"/>
</dbReference>
<evidence type="ECO:0008006" key="4">
    <source>
        <dbReference type="Google" id="ProtNLM"/>
    </source>
</evidence>
<dbReference type="WBParaSite" id="TREG1_31110.1">
    <property type="protein sequence ID" value="TREG1_31110.1"/>
    <property type="gene ID" value="TREG1_31110"/>
</dbReference>
<accession>A0AA85JNT7</accession>
<dbReference type="GO" id="GO:0004441">
    <property type="term" value="F:inositol-1,4-bisphosphate 1-phosphatase activity"/>
    <property type="evidence" value="ECO:0007669"/>
    <property type="project" value="TreeGrafter"/>
</dbReference>
<evidence type="ECO:0000313" key="3">
    <source>
        <dbReference type="WBParaSite" id="TREG1_31110.1"/>
    </source>
</evidence>
<dbReference type="InterPro" id="IPR050725">
    <property type="entry name" value="CysQ/Inositol_MonoPase"/>
</dbReference>
<evidence type="ECO:0000256" key="1">
    <source>
        <dbReference type="SAM" id="MobiDB-lite"/>
    </source>
</evidence>
<organism evidence="2 3">
    <name type="scientific">Trichobilharzia regenti</name>
    <name type="common">Nasal bird schistosome</name>
    <dbReference type="NCBI Taxonomy" id="157069"/>
    <lineage>
        <taxon>Eukaryota</taxon>
        <taxon>Metazoa</taxon>
        <taxon>Spiralia</taxon>
        <taxon>Lophotrochozoa</taxon>
        <taxon>Platyhelminthes</taxon>
        <taxon>Trematoda</taxon>
        <taxon>Digenea</taxon>
        <taxon>Strigeidida</taxon>
        <taxon>Schistosomatoidea</taxon>
        <taxon>Schistosomatidae</taxon>
        <taxon>Trichobilharzia</taxon>
    </lineage>
</organism>
<reference evidence="3" key="2">
    <citation type="submission" date="2023-11" db="UniProtKB">
        <authorList>
            <consortium name="WormBaseParasite"/>
        </authorList>
    </citation>
    <scope>IDENTIFICATION</scope>
</reference>
<dbReference type="AlphaFoldDB" id="A0AA85JNT7"/>
<dbReference type="PANTHER" id="PTHR43028">
    <property type="entry name" value="3'(2'),5'-BISPHOSPHATE NUCLEOTIDASE 1"/>
    <property type="match status" value="1"/>
</dbReference>
<evidence type="ECO:0000313" key="2">
    <source>
        <dbReference type="Proteomes" id="UP000050795"/>
    </source>
</evidence>